<feature type="compositionally biased region" description="Low complexity" evidence="11">
    <location>
        <begin position="573"/>
        <end position="585"/>
    </location>
</feature>
<feature type="binding site" evidence="10">
    <location>
        <position position="60"/>
    </location>
    <ligand>
        <name>ATP</name>
        <dbReference type="ChEBI" id="CHEBI:30616"/>
    </ligand>
</feature>
<dbReference type="PROSITE" id="PS50011">
    <property type="entry name" value="PROTEIN_KINASE_DOM"/>
    <property type="match status" value="1"/>
</dbReference>
<keyword evidence="14" id="KW-1185">Reference proteome</keyword>
<dbReference type="EC" id="2.7.11.1" evidence="2"/>
<evidence type="ECO:0000256" key="10">
    <source>
        <dbReference type="PROSITE-ProRule" id="PRU10141"/>
    </source>
</evidence>
<feature type="region of interest" description="Disordered" evidence="11">
    <location>
        <begin position="672"/>
        <end position="716"/>
    </location>
</feature>
<evidence type="ECO:0000256" key="9">
    <source>
        <dbReference type="ARBA" id="ARBA00048679"/>
    </source>
</evidence>
<comment type="similarity">
    <text evidence="1">Belongs to the protein kinase superfamily. NEK Ser/Thr protein kinase family. NIMA subfamily.</text>
</comment>
<feature type="region of interest" description="Disordered" evidence="11">
    <location>
        <begin position="545"/>
        <end position="596"/>
    </location>
</feature>
<dbReference type="PROSITE" id="PS00107">
    <property type="entry name" value="PROTEIN_KINASE_ATP"/>
    <property type="match status" value="1"/>
</dbReference>
<dbReference type="InterPro" id="IPR017441">
    <property type="entry name" value="Protein_kinase_ATP_BS"/>
</dbReference>
<dbReference type="SUPFAM" id="SSF56112">
    <property type="entry name" value="Protein kinase-like (PK-like)"/>
    <property type="match status" value="1"/>
</dbReference>
<dbReference type="GO" id="GO:0005524">
    <property type="term" value="F:ATP binding"/>
    <property type="evidence" value="ECO:0007669"/>
    <property type="project" value="UniProtKB-UniRule"/>
</dbReference>
<feature type="compositionally biased region" description="Polar residues" evidence="11">
    <location>
        <begin position="414"/>
        <end position="433"/>
    </location>
</feature>
<evidence type="ECO:0000256" key="3">
    <source>
        <dbReference type="ARBA" id="ARBA00022527"/>
    </source>
</evidence>
<dbReference type="EMBL" id="JAODAN010000009">
    <property type="protein sequence ID" value="KAK1922159.1"/>
    <property type="molecule type" value="Genomic_DNA"/>
</dbReference>
<evidence type="ECO:0000259" key="12">
    <source>
        <dbReference type="PROSITE" id="PS50011"/>
    </source>
</evidence>
<dbReference type="PROSITE" id="PS00108">
    <property type="entry name" value="PROTEIN_KINASE_ST"/>
    <property type="match status" value="1"/>
</dbReference>
<dbReference type="InterPro" id="IPR011009">
    <property type="entry name" value="Kinase-like_dom_sf"/>
</dbReference>
<evidence type="ECO:0000313" key="13">
    <source>
        <dbReference type="EMBL" id="KAK1922159.1"/>
    </source>
</evidence>
<evidence type="ECO:0000256" key="11">
    <source>
        <dbReference type="SAM" id="MobiDB-lite"/>
    </source>
</evidence>
<keyword evidence="5 10" id="KW-0547">Nucleotide-binding</keyword>
<evidence type="ECO:0000256" key="8">
    <source>
        <dbReference type="ARBA" id="ARBA00047899"/>
    </source>
</evidence>
<dbReference type="PANTHER" id="PTHR44899:SF10">
    <property type="entry name" value="NIMA-RELATED KINASE 2"/>
    <property type="match status" value="1"/>
</dbReference>
<gene>
    <name evidence="13" type="ORF">DB88DRAFT_497378</name>
</gene>
<evidence type="ECO:0000256" key="2">
    <source>
        <dbReference type="ARBA" id="ARBA00012513"/>
    </source>
</evidence>
<feature type="compositionally biased region" description="Polar residues" evidence="11">
    <location>
        <begin position="702"/>
        <end position="716"/>
    </location>
</feature>
<keyword evidence="4" id="KW-0808">Transferase</keyword>
<reference evidence="13" key="1">
    <citation type="submission" date="2023-02" db="EMBL/GenBank/DDBJ databases">
        <title>Identification and recombinant expression of a fungal hydrolase from Papiliotrema laurentii that hydrolyzes apple cutin and clears colloidal polyester polyurethane.</title>
        <authorList>
            <consortium name="DOE Joint Genome Institute"/>
            <person name="Roman V.A."/>
            <person name="Bojanowski C."/>
            <person name="Crable B.R."/>
            <person name="Wagner D.N."/>
            <person name="Hung C.S."/>
            <person name="Nadeau L.J."/>
            <person name="Schratz L."/>
            <person name="Haridas S."/>
            <person name="Pangilinan J."/>
            <person name="Lipzen A."/>
            <person name="Na H."/>
            <person name="Yan M."/>
            <person name="Ng V."/>
            <person name="Grigoriev I.V."/>
            <person name="Spatafora J.W."/>
            <person name="Barlow D."/>
            <person name="Biffinger J."/>
            <person name="Kelley-Loughnane N."/>
            <person name="Varaljay V.A."/>
            <person name="Crookes-Goodson W.J."/>
        </authorList>
    </citation>
    <scope>NUCLEOTIDE SEQUENCE</scope>
    <source>
        <strain evidence="13">5307AH</strain>
    </source>
</reference>
<dbReference type="SMART" id="SM00220">
    <property type="entry name" value="S_TKc"/>
    <property type="match status" value="1"/>
</dbReference>
<comment type="catalytic activity">
    <reaction evidence="8">
        <text>L-threonyl-[protein] + ATP = O-phospho-L-threonyl-[protein] + ADP + H(+)</text>
        <dbReference type="Rhea" id="RHEA:46608"/>
        <dbReference type="Rhea" id="RHEA-COMP:11060"/>
        <dbReference type="Rhea" id="RHEA-COMP:11605"/>
        <dbReference type="ChEBI" id="CHEBI:15378"/>
        <dbReference type="ChEBI" id="CHEBI:30013"/>
        <dbReference type="ChEBI" id="CHEBI:30616"/>
        <dbReference type="ChEBI" id="CHEBI:61977"/>
        <dbReference type="ChEBI" id="CHEBI:456216"/>
        <dbReference type="EC" id="2.7.11.1"/>
    </reaction>
</comment>
<evidence type="ECO:0000313" key="14">
    <source>
        <dbReference type="Proteomes" id="UP001182556"/>
    </source>
</evidence>
<dbReference type="AlphaFoldDB" id="A0AAD9CUA3"/>
<evidence type="ECO:0000256" key="4">
    <source>
        <dbReference type="ARBA" id="ARBA00022679"/>
    </source>
</evidence>
<feature type="compositionally biased region" description="Basic and acidic residues" evidence="11">
    <location>
        <begin position="393"/>
        <end position="408"/>
    </location>
</feature>
<feature type="domain" description="Protein kinase" evidence="12">
    <location>
        <begin position="31"/>
        <end position="317"/>
    </location>
</feature>
<dbReference type="Pfam" id="PF00069">
    <property type="entry name" value="Pkinase"/>
    <property type="match status" value="1"/>
</dbReference>
<evidence type="ECO:0000256" key="6">
    <source>
        <dbReference type="ARBA" id="ARBA00022777"/>
    </source>
</evidence>
<comment type="catalytic activity">
    <reaction evidence="9">
        <text>L-seryl-[protein] + ATP = O-phospho-L-seryl-[protein] + ADP + H(+)</text>
        <dbReference type="Rhea" id="RHEA:17989"/>
        <dbReference type="Rhea" id="RHEA-COMP:9863"/>
        <dbReference type="Rhea" id="RHEA-COMP:11604"/>
        <dbReference type="ChEBI" id="CHEBI:15378"/>
        <dbReference type="ChEBI" id="CHEBI:29999"/>
        <dbReference type="ChEBI" id="CHEBI:30616"/>
        <dbReference type="ChEBI" id="CHEBI:83421"/>
        <dbReference type="ChEBI" id="CHEBI:456216"/>
        <dbReference type="EC" id="2.7.11.1"/>
    </reaction>
</comment>
<dbReference type="Gene3D" id="1.10.510.10">
    <property type="entry name" value="Transferase(Phosphotransferase) domain 1"/>
    <property type="match status" value="1"/>
</dbReference>
<protein>
    <recommendedName>
        <fullName evidence="2">non-specific serine/threonine protein kinase</fullName>
        <ecNumber evidence="2">2.7.11.1</ecNumber>
    </recommendedName>
</protein>
<dbReference type="InterPro" id="IPR008271">
    <property type="entry name" value="Ser/Thr_kinase_AS"/>
</dbReference>
<evidence type="ECO:0000256" key="7">
    <source>
        <dbReference type="ARBA" id="ARBA00022840"/>
    </source>
</evidence>
<dbReference type="PANTHER" id="PTHR44899">
    <property type="entry name" value="CAMK FAMILY PROTEIN KINASE"/>
    <property type="match status" value="1"/>
</dbReference>
<sequence length="716" mass="78773">MALPRRSGVIASSASPIPSSGYADVSELDKYQLVSNIGKGSFGVISKVKRLEDGREFALKQLDYSKMTDKDRKQILAEVAILESLKHRNIVQLIQKIKDPKNERIYILMEYCTSGDLGSLIRKAQRTGVPIHEDKIWNIFLQITLALHHCHWPNDRPTTGHARQSISPQSADAPRFQVLHRDLKPENVFLSNEFVKLGDFGLSKDMGNSAFTSTYVGTPLYMPPEILSENRYDTKSDIWSLGCLVFEMCALASPFSTAQTQAELITMVKSGKLPPLPPHISPGLRNVIRAMLNLNPTKRPTTKDLLDMDEMKLHRKLFTVQNQASLLMTKKEEMKQLEERLTARVVALDEREKALALREANLEAREAASAVREEENRETQRRLNAAAEQLRGHWDRLREEKDREKEQLAPDGSDISNQEGVSRRSLSGNSRGQPENRVAPAPGMPRFLRHPAYEDTPSKIPVSIAATFPAPLERLPSAAQATPLRRAATKSLGNLAAAYRNDATPAKQTIALMARQRTSIGSPSEIQKNFCEDVSMASPAPSSIASPATFIPRPRRSSIAPGNGFGRPGSMPSVSTTSDSVSATDQENSCAPIPPTMIPAPTHTFVYREAATPAKWALEDPDLPSPFLRRFPTAPPAQSSQERQPLGSIAVQPALTHPAPLAAIPKATRPLIPRSRSGGLHQHVLKANAHARTSGDGIRPRSTATAFINGTSRKPV</sequence>
<accession>A0AAD9CUA3</accession>
<dbReference type="FunFam" id="3.30.200.20:FF:000097">
    <property type="entry name" value="Probable serine/threonine-protein kinase nek1"/>
    <property type="match status" value="1"/>
</dbReference>
<dbReference type="Proteomes" id="UP001182556">
    <property type="component" value="Unassembled WGS sequence"/>
</dbReference>
<name>A0AAD9CUA3_PAPLA</name>
<evidence type="ECO:0000256" key="5">
    <source>
        <dbReference type="ARBA" id="ARBA00022741"/>
    </source>
</evidence>
<keyword evidence="3" id="KW-0723">Serine/threonine-protein kinase</keyword>
<keyword evidence="7 10" id="KW-0067">ATP-binding</keyword>
<dbReference type="InterPro" id="IPR051131">
    <property type="entry name" value="NEK_Ser/Thr_kinase_NIMA"/>
</dbReference>
<organism evidence="13 14">
    <name type="scientific">Papiliotrema laurentii</name>
    <name type="common">Cryptococcus laurentii</name>
    <dbReference type="NCBI Taxonomy" id="5418"/>
    <lineage>
        <taxon>Eukaryota</taxon>
        <taxon>Fungi</taxon>
        <taxon>Dikarya</taxon>
        <taxon>Basidiomycota</taxon>
        <taxon>Agaricomycotina</taxon>
        <taxon>Tremellomycetes</taxon>
        <taxon>Tremellales</taxon>
        <taxon>Rhynchogastremaceae</taxon>
        <taxon>Papiliotrema</taxon>
    </lineage>
</organism>
<dbReference type="InterPro" id="IPR000719">
    <property type="entry name" value="Prot_kinase_dom"/>
</dbReference>
<keyword evidence="6 13" id="KW-0418">Kinase</keyword>
<dbReference type="Gene3D" id="3.30.200.20">
    <property type="entry name" value="Phosphorylase Kinase, domain 1"/>
    <property type="match status" value="1"/>
</dbReference>
<proteinExistence type="inferred from homology"/>
<comment type="caution">
    <text evidence="13">The sequence shown here is derived from an EMBL/GenBank/DDBJ whole genome shotgun (WGS) entry which is preliminary data.</text>
</comment>
<evidence type="ECO:0000256" key="1">
    <source>
        <dbReference type="ARBA" id="ARBA00010886"/>
    </source>
</evidence>
<dbReference type="CDD" id="cd08217">
    <property type="entry name" value="STKc_Nek2"/>
    <property type="match status" value="1"/>
</dbReference>
<dbReference type="GO" id="GO:0004674">
    <property type="term" value="F:protein serine/threonine kinase activity"/>
    <property type="evidence" value="ECO:0007669"/>
    <property type="project" value="UniProtKB-KW"/>
</dbReference>
<feature type="region of interest" description="Disordered" evidence="11">
    <location>
        <begin position="393"/>
        <end position="454"/>
    </location>
</feature>